<evidence type="ECO:0000313" key="1">
    <source>
        <dbReference type="Proteomes" id="UP000095287"/>
    </source>
</evidence>
<dbReference type="WBParaSite" id="L893_g28096.t1">
    <property type="protein sequence ID" value="L893_g28096.t1"/>
    <property type="gene ID" value="L893_g28096"/>
</dbReference>
<dbReference type="AlphaFoldDB" id="A0A1I7ZP26"/>
<name>A0A1I7ZP26_9BILA</name>
<proteinExistence type="predicted"/>
<evidence type="ECO:0000313" key="2">
    <source>
        <dbReference type="WBParaSite" id="L893_g28096.t1"/>
    </source>
</evidence>
<reference evidence="2" key="1">
    <citation type="submission" date="2016-11" db="UniProtKB">
        <authorList>
            <consortium name="WormBaseParasite"/>
        </authorList>
    </citation>
    <scope>IDENTIFICATION</scope>
</reference>
<organism evidence="1 2">
    <name type="scientific">Steinernema glaseri</name>
    <dbReference type="NCBI Taxonomy" id="37863"/>
    <lineage>
        <taxon>Eukaryota</taxon>
        <taxon>Metazoa</taxon>
        <taxon>Ecdysozoa</taxon>
        <taxon>Nematoda</taxon>
        <taxon>Chromadorea</taxon>
        <taxon>Rhabditida</taxon>
        <taxon>Tylenchina</taxon>
        <taxon>Panagrolaimomorpha</taxon>
        <taxon>Strongyloidoidea</taxon>
        <taxon>Steinernematidae</taxon>
        <taxon>Steinernema</taxon>
    </lineage>
</organism>
<keyword evidence="1" id="KW-1185">Reference proteome</keyword>
<accession>A0A1I7ZP26</accession>
<sequence length="124" mass="13339">MCGLKCRFVSKCAAPGQVAVPASTAADSAVFSALIDPRPRPVRPVIMIAIIMAANGIDECICDHNFCDHNLPRRVLGGLFRLPSKLARVIAGSSRGDQGKWRDEKCNWMDRLSGGVTPGCTLSR</sequence>
<dbReference type="Proteomes" id="UP000095287">
    <property type="component" value="Unplaced"/>
</dbReference>
<protein>
    <submittedName>
        <fullName evidence="2">Secreted protein</fullName>
    </submittedName>
</protein>